<evidence type="ECO:0000256" key="3">
    <source>
        <dbReference type="ARBA" id="ARBA00022630"/>
    </source>
</evidence>
<evidence type="ECO:0000256" key="1">
    <source>
        <dbReference type="ARBA" id="ARBA00001974"/>
    </source>
</evidence>
<dbReference type="GO" id="GO:0019646">
    <property type="term" value="P:aerobic electron transport chain"/>
    <property type="evidence" value="ECO:0007669"/>
    <property type="project" value="TreeGrafter"/>
</dbReference>
<dbReference type="EMBL" id="AP022591">
    <property type="protein sequence ID" value="BBY45979.1"/>
    <property type="molecule type" value="Genomic_DNA"/>
</dbReference>
<keyword evidence="4" id="KW-0274">FAD</keyword>
<dbReference type="PRINTS" id="PR00368">
    <property type="entry name" value="FADPNR"/>
</dbReference>
<evidence type="ECO:0000313" key="6">
    <source>
        <dbReference type="EMBL" id="BBY45979.1"/>
    </source>
</evidence>
<keyword evidence="5" id="KW-0560">Oxidoreductase</keyword>
<comment type="similarity">
    <text evidence="2">Belongs to the NADH dehydrogenase family.</text>
</comment>
<dbReference type="OrthoDB" id="9784880at2"/>
<sequence length="402" mass="42235">MTDHNAPNTHNIDTKVVVIGGGYSGTLAANHLRTRGDLDITLVNPRPKFVERIRLHQAVTGDYDAAVDYGTLLGDGIHLVVDTATRIDADARTVSLASGRELDYDYVIYAVGSTAAFPATVPGAAEFAYSVAEFEYAQRLRQRLEALHPDAPVTVVGAGLTGIETAAELAEQGRRVTLVCGGQLGPALSDPGRRSVAKAMRKLGVTVLEADVVTEVRDGAVVFADGAVRPSAVTVWTTGFGVPDLAVASGLHTDEMGRLLTDETLTSVDDERIVAAGDCAAPSGEPLRMCCATASQLAPQAANTVLSRIAGTEPAVLEYGFGGNSCTSLGRRAGLLQFGRHDNTQINAFLGGRVAASLKEAICKGTLWGIRREARKPGSAYWFKGGPRPSQPAVAPKVVTET</sequence>
<protein>
    <submittedName>
        <fullName evidence="6">Dehydrogenase</fullName>
    </submittedName>
</protein>
<dbReference type="AlphaFoldDB" id="A0A1X0BRL7"/>
<dbReference type="SUPFAM" id="SSF51905">
    <property type="entry name" value="FAD/NAD(P)-binding domain"/>
    <property type="match status" value="1"/>
</dbReference>
<evidence type="ECO:0000256" key="2">
    <source>
        <dbReference type="ARBA" id="ARBA00005272"/>
    </source>
</evidence>
<dbReference type="InterPro" id="IPR051169">
    <property type="entry name" value="NADH-Q_oxidoreductase"/>
</dbReference>
<dbReference type="Pfam" id="PF07992">
    <property type="entry name" value="Pyr_redox_2"/>
    <property type="match status" value="1"/>
</dbReference>
<gene>
    <name evidence="6" type="ORF">MCEL_42740</name>
</gene>
<evidence type="ECO:0000256" key="5">
    <source>
        <dbReference type="ARBA" id="ARBA00023002"/>
    </source>
</evidence>
<organism evidence="6 7">
    <name type="scientific">Mycolicibacterium celeriflavum</name>
    <name type="common">Mycobacterium celeriflavum</name>
    <dbReference type="NCBI Taxonomy" id="1249101"/>
    <lineage>
        <taxon>Bacteria</taxon>
        <taxon>Bacillati</taxon>
        <taxon>Actinomycetota</taxon>
        <taxon>Actinomycetes</taxon>
        <taxon>Mycobacteriales</taxon>
        <taxon>Mycobacteriaceae</taxon>
        <taxon>Mycolicibacterium</taxon>
    </lineage>
</organism>
<dbReference type="Proteomes" id="UP000466431">
    <property type="component" value="Chromosome"/>
</dbReference>
<comment type="cofactor">
    <cofactor evidence="1">
        <name>FAD</name>
        <dbReference type="ChEBI" id="CHEBI:57692"/>
    </cofactor>
</comment>
<dbReference type="GO" id="GO:0003955">
    <property type="term" value="F:NAD(P)H dehydrogenase (quinone) activity"/>
    <property type="evidence" value="ECO:0007669"/>
    <property type="project" value="TreeGrafter"/>
</dbReference>
<dbReference type="PRINTS" id="PR00469">
    <property type="entry name" value="PNDRDTASEII"/>
</dbReference>
<keyword evidence="7" id="KW-1185">Reference proteome</keyword>
<proteinExistence type="inferred from homology"/>
<accession>A0A1X0BRL7</accession>
<evidence type="ECO:0000256" key="4">
    <source>
        <dbReference type="ARBA" id="ARBA00022827"/>
    </source>
</evidence>
<evidence type="ECO:0000313" key="7">
    <source>
        <dbReference type="Proteomes" id="UP000466431"/>
    </source>
</evidence>
<dbReference type="RefSeq" id="WP_083004480.1">
    <property type="nucleotide sequence ID" value="NZ_AP022591.1"/>
</dbReference>
<dbReference type="PANTHER" id="PTHR42913">
    <property type="entry name" value="APOPTOSIS-INDUCING FACTOR 1"/>
    <property type="match status" value="1"/>
</dbReference>
<name>A0A1X0BRL7_MYCCF</name>
<dbReference type="InterPro" id="IPR023753">
    <property type="entry name" value="FAD/NAD-binding_dom"/>
</dbReference>
<reference evidence="6 7" key="1">
    <citation type="journal article" date="2019" name="Emerg. Microbes Infect.">
        <title>Comprehensive subspecies identification of 175 nontuberculous mycobacteria species based on 7547 genomic profiles.</title>
        <authorList>
            <person name="Matsumoto Y."/>
            <person name="Kinjo T."/>
            <person name="Motooka D."/>
            <person name="Nabeya D."/>
            <person name="Jung N."/>
            <person name="Uechi K."/>
            <person name="Horii T."/>
            <person name="Iida T."/>
            <person name="Fujita J."/>
            <person name="Nakamura S."/>
        </authorList>
    </citation>
    <scope>NUCLEOTIDE SEQUENCE [LARGE SCALE GENOMIC DNA]</scope>
    <source>
        <strain evidence="6 7">JCM 18439</strain>
    </source>
</reference>
<dbReference type="Gene3D" id="3.50.50.100">
    <property type="match status" value="1"/>
</dbReference>
<dbReference type="KEGG" id="mcee:MCEL_42740"/>
<dbReference type="PANTHER" id="PTHR42913:SF3">
    <property type="entry name" value="64 KDA MITOCHONDRIAL NADH DEHYDROGENASE (EUROFUNG)"/>
    <property type="match status" value="1"/>
</dbReference>
<dbReference type="STRING" id="1249101.BST21_16155"/>
<keyword evidence="3" id="KW-0285">Flavoprotein</keyword>
<dbReference type="InterPro" id="IPR036188">
    <property type="entry name" value="FAD/NAD-bd_sf"/>
</dbReference>